<dbReference type="PANTHER" id="PTHR43775">
    <property type="entry name" value="FATTY ACID SYNTHASE"/>
    <property type="match status" value="1"/>
</dbReference>
<feature type="active site" description="Proton donor; for dehydratase activity" evidence="8">
    <location>
        <position position="1202"/>
    </location>
</feature>
<dbReference type="PROSITE" id="PS52004">
    <property type="entry name" value="KS3_2"/>
    <property type="match status" value="1"/>
</dbReference>
<dbReference type="Pfam" id="PF13602">
    <property type="entry name" value="ADH_zinc_N_2"/>
    <property type="match status" value="1"/>
</dbReference>
<dbReference type="InterPro" id="IPR016035">
    <property type="entry name" value="Acyl_Trfase/lysoPLipase"/>
</dbReference>
<dbReference type="InterPro" id="IPR014043">
    <property type="entry name" value="Acyl_transferase_dom"/>
</dbReference>
<dbReference type="Pfam" id="PF23114">
    <property type="entry name" value="NAD-bd_HRPKS_sdrA"/>
    <property type="match status" value="1"/>
</dbReference>
<gene>
    <name evidence="12" type="ORF">A1O9_04495</name>
</gene>
<dbReference type="SMART" id="SM00823">
    <property type="entry name" value="PKS_PP"/>
    <property type="match status" value="1"/>
</dbReference>
<dbReference type="GO" id="GO:0030639">
    <property type="term" value="P:polyketide biosynthetic process"/>
    <property type="evidence" value="ECO:0007669"/>
    <property type="project" value="UniProtKB-ARBA"/>
</dbReference>
<dbReference type="SMART" id="SM00822">
    <property type="entry name" value="PKS_KR"/>
    <property type="match status" value="1"/>
</dbReference>
<feature type="region of interest" description="C-terminal hotdog fold" evidence="8">
    <location>
        <begin position="1137"/>
        <end position="1291"/>
    </location>
</feature>
<keyword evidence="13" id="KW-1185">Reference proteome</keyword>
<dbReference type="SUPFAM" id="SSF55048">
    <property type="entry name" value="Probable ACP-binding domain of malonyl-CoA ACP transacylase"/>
    <property type="match status" value="1"/>
</dbReference>
<dbReference type="RefSeq" id="XP_013262239.1">
    <property type="nucleotide sequence ID" value="XM_013406785.1"/>
</dbReference>
<dbReference type="SMART" id="SM00827">
    <property type="entry name" value="PKS_AT"/>
    <property type="match status" value="1"/>
</dbReference>
<dbReference type="SUPFAM" id="SSF52151">
    <property type="entry name" value="FabD/lysophospholipase-like"/>
    <property type="match status" value="1"/>
</dbReference>
<dbReference type="InterPro" id="IPR020843">
    <property type="entry name" value="ER"/>
</dbReference>
<dbReference type="InterPro" id="IPR016036">
    <property type="entry name" value="Malonyl_transacylase_ACP-bd"/>
</dbReference>
<dbReference type="InterPro" id="IPR013968">
    <property type="entry name" value="PKS_KR"/>
</dbReference>
<evidence type="ECO:0000256" key="6">
    <source>
        <dbReference type="ARBA" id="ARBA00023268"/>
    </source>
</evidence>
<evidence type="ECO:0000256" key="1">
    <source>
        <dbReference type="ARBA" id="ARBA00022450"/>
    </source>
</evidence>
<keyword evidence="6" id="KW-0511">Multifunctional enzyme</keyword>
<keyword evidence="4" id="KW-0521">NADP</keyword>
<evidence type="ECO:0000313" key="12">
    <source>
        <dbReference type="EMBL" id="KEF59649.1"/>
    </source>
</evidence>
<dbReference type="Gene3D" id="3.90.180.10">
    <property type="entry name" value="Medium-chain alcohol dehydrogenases, catalytic domain"/>
    <property type="match status" value="1"/>
</dbReference>
<dbReference type="CDD" id="cd02440">
    <property type="entry name" value="AdoMet_MTases"/>
    <property type="match status" value="1"/>
</dbReference>
<dbReference type="Proteomes" id="UP000027920">
    <property type="component" value="Unassembled WGS sequence"/>
</dbReference>
<dbReference type="OrthoDB" id="329835at2759"/>
<dbReference type="Pfam" id="PF00109">
    <property type="entry name" value="ketoacyl-synt"/>
    <property type="match status" value="1"/>
</dbReference>
<feature type="domain" description="Ketosynthase family 3 (KS3)" evidence="10">
    <location>
        <begin position="18"/>
        <end position="443"/>
    </location>
</feature>
<feature type="domain" description="Carrier" evidence="9">
    <location>
        <begin position="2507"/>
        <end position="2584"/>
    </location>
</feature>
<feature type="domain" description="PKS/mFAS DH" evidence="11">
    <location>
        <begin position="974"/>
        <end position="1291"/>
    </location>
</feature>
<dbReference type="GO" id="GO:0006633">
    <property type="term" value="P:fatty acid biosynthetic process"/>
    <property type="evidence" value="ECO:0007669"/>
    <property type="project" value="InterPro"/>
</dbReference>
<dbReference type="VEuPathDB" id="FungiDB:A1O9_04495"/>
<dbReference type="InterPro" id="IPR049552">
    <property type="entry name" value="PKS_DH_N"/>
</dbReference>
<dbReference type="InterPro" id="IPR056501">
    <property type="entry name" value="NAD-bd_HRPKS_sdrA"/>
</dbReference>
<dbReference type="InterPro" id="IPR029063">
    <property type="entry name" value="SAM-dependent_MTases_sf"/>
</dbReference>
<dbReference type="PROSITE" id="PS00012">
    <property type="entry name" value="PHOSPHOPANTETHEINE"/>
    <property type="match status" value="1"/>
</dbReference>
<keyword evidence="1" id="KW-0596">Phosphopantetheine</keyword>
<evidence type="ECO:0000256" key="2">
    <source>
        <dbReference type="ARBA" id="ARBA00022553"/>
    </source>
</evidence>
<dbReference type="InterPro" id="IPR011032">
    <property type="entry name" value="GroES-like_sf"/>
</dbReference>
<dbReference type="InterPro" id="IPR050091">
    <property type="entry name" value="PKS_NRPS_Biosynth_Enz"/>
</dbReference>
<dbReference type="InterPro" id="IPR006162">
    <property type="entry name" value="Ppantetheine_attach_site"/>
</dbReference>
<dbReference type="InterPro" id="IPR016039">
    <property type="entry name" value="Thiolase-like"/>
</dbReference>
<dbReference type="InterPro" id="IPR036291">
    <property type="entry name" value="NAD(P)-bd_dom_sf"/>
</dbReference>
<accession>A0A072PHN7</accession>
<dbReference type="PROSITE" id="PS50075">
    <property type="entry name" value="CARRIER"/>
    <property type="match status" value="1"/>
</dbReference>
<dbReference type="InterPro" id="IPR049551">
    <property type="entry name" value="PKS_DH_C"/>
</dbReference>
<protein>
    <submittedName>
        <fullName evidence="12">Uncharacterized protein</fullName>
    </submittedName>
</protein>
<dbReference type="SMART" id="SM00829">
    <property type="entry name" value="PKS_ER"/>
    <property type="match status" value="1"/>
</dbReference>
<dbReference type="Gene3D" id="3.40.50.150">
    <property type="entry name" value="Vaccinia Virus protein VP39"/>
    <property type="match status" value="1"/>
</dbReference>
<evidence type="ECO:0000259" key="10">
    <source>
        <dbReference type="PROSITE" id="PS52004"/>
    </source>
</evidence>
<dbReference type="SUPFAM" id="SSF50129">
    <property type="entry name" value="GroES-like"/>
    <property type="match status" value="1"/>
</dbReference>
<dbReference type="InterPro" id="IPR057326">
    <property type="entry name" value="KR_dom"/>
</dbReference>
<dbReference type="Pfam" id="PF08242">
    <property type="entry name" value="Methyltransf_12"/>
    <property type="match status" value="1"/>
</dbReference>
<evidence type="ECO:0000313" key="13">
    <source>
        <dbReference type="Proteomes" id="UP000027920"/>
    </source>
</evidence>
<evidence type="ECO:0000259" key="11">
    <source>
        <dbReference type="PROSITE" id="PS52019"/>
    </source>
</evidence>
<keyword evidence="3" id="KW-0808">Transferase</keyword>
<dbReference type="SMART" id="SM00825">
    <property type="entry name" value="PKS_KS"/>
    <property type="match status" value="1"/>
</dbReference>
<name>A0A072PHN7_9EURO</name>
<dbReference type="Pfam" id="PF21089">
    <property type="entry name" value="PKS_DH_N"/>
    <property type="match status" value="1"/>
</dbReference>
<sequence>MADSTMPQFPSPNNDTSNMPIAVVGIGCRFSDTASNPEKFWELLAHCRSTSAPTPKDRFNAEAYYHPEYDHAGTCVTTKGHYMAGDISEFDAPFFSITANEAMSMDPQQRMALEVAYEAFENAGMRLEDITGSNTSVYMGTCTQDYYDLLIKDSEPTNVHSVTGISKSLLACRLSWFFDLRGPALTIDTACSSSLVGVHLACQSLRTGESQTALVAGTNLIFAVDTMVSMSAIHALSPDGQCYSYDHKANGYARGDGIAALVLKPLEAALKDGDVIRGVIRGSAVNQDGGASGITLPVAAAQVDLVNTAYRNAGLPQDQTAFFEGHGTGTVAGDLQETTAMAKTIGRYRSKEVPLYIGSSKANIGHIEGASGLAGLIKVIYSLEKGMIVPNVGFEHPPTPMLFDEWNLNVATELIPWPLDGVRRASCNGFGFGGTNAHVIVDDAYHFLKEHGLKGNHNCVLSEAEGSPQSTADSGVGMVPNIDSEDEGQLPDAMDADIKRKEAKLYTRPRLLVWSSGEKKGLERTFTNLTQYLNEKSAAESKTELIDRLALTLEKRRSIFPWRTFSILSSLQDPEVQMKDSLVDPVRVKGSPNLAFVFTGQGAQWFAMGRELLSYKVFSESLTASDEVLQSLGSPWSILKELAKDEETSRINETDISQACCTSLQLALIDLLRSWNVLPKVVIGHSSGEIAAAYAKGAISRTYAMKAAYYRGMVASKLGEHVPDLKLGMLAVGIGEGRIAPYIESVKDKVTVACYNSSSSLTLSGEVSALEVVEGLLKEESIFARKLKVDVAYHSHHLKKVSDQYLSSMGDEQPLSTGDKVVMISTVTGLPITDSMLTPSYWVDNLLSPVRFDQGVRSILKDKGAIDLLVEIGPHAALQGPLKQILAEISQNLPSVSLLHRKRDAAVTTLEGIGRIWQHGLDVNLTLANSPGGVQAADVAPLTDLPPYAWNHENRYWCESSISQDIRFRKDKRHHLLGHRIPGSVPQSPLWRNIIRVSESPWVQHHKIQGTILYPAAGHIVMGIQAMWEYAGFPLDIDGFELRDIKIEKGLVVPDDANGVETNLQLTPVKVGTASNEVVWYEFTVYSRSDSDTWEQHCSGMVRLKPKQEANSLFNDEEAVEINSMRQKHADIKSRCTKSEYPRQFYESLSTLGYQYGSVFRGLTEIKYGYMESSCVATVPDTKAIMPFNFELPHIVHPAFLDSIFHMLFPSLMPEGMHMSAVGVPTFFQHMYVSADISRTPGDKVIGYSEAIPPLSRETHGNLVVADAEFTKPILVISNLTCTAVASSGTGDMWSRKLGSRLEWKKDVSELKKDAEQVFVPGPTTELLASYPYVAEELEFAGLVYAKRVLKAIPPEDVGSLKPHLQLFYQYCQHNYELASQQKLPLQSPRLDWMNPSKEVEDEILARVSAATTDGALLCHQGEHLVDIFLGKTDPLEIMIQGNRLHAIHGQHLGWEIGHHHLAEYVDLLAHKNPDINLLEIGAGTGGTTQAILEKLGGNKGDSPRMRSYCYTDITSGFFEDAGEKFAPWSAYLDFKKLDIERDPIEQGFEAGSYDVIIASNVLHATKSMDETISHVNKLLKPGGKLILYEITNPLIQRVCMIFGTLPGWFAGADEGRRLSPCLTYKQWDDLLIRNGFSGIDISARSMPKIEEHEQSFMASTKKPTDGDANLPAEVLLIQPETSGTNKDLSQKLTQALQTIGVQASSHTMSEALRLGVAKKFCIFTLEAEVPWLIDADAEAWHTLQELILRSRRFLWLTKGATDGQSPASSLITGLSRTIRTENPGLILTTLDLDPSWSCDDERNIESILRVLQISCTKKEEADPDWEYALRDGVLQIPRFIEDVPTDDMLHKMTNPSDPTHGLLKQKERPLKIEMGAPGMLSSFRFVSDEGPAGPLAENEVEIEVKATGLTPRDVLIATGQAQLDELGSECSGVITKVGASVKALKPGQRVVTWQRHEGCLRTHLRAPESLVFELPEDWSFEDAASLPVAFATAWYSLAQRARLEKGQSVLIHNGASAVGQAAITVAQHLQADVFVTVSNKEEQSVVENYNVQSDRILSASDVGFVKGVKRLTNGQGMDVVMNSLTGEALRQTWHCVAPFGCFIELGQEDILGNTGLDMGPFKHNITFVGVNILELSRKRENLAASLFSSVWELLRQGHIKPLHAVSSFKYSQMEDAFNAAKSSNQIGKVVVTVEEEDEVLVRPTPPIPYRRCRKAIYVLAGGTGGTGPSIAAWLADHGAKNIIVLSRSGITRPDAKEVYSALGVRGITIADIHCDITNASAMEAAVKECEQKMPPIKGVIQGAMVLEDSVFDNMTYANWRHCIDPKVLGTWNLHNSLPKDMDFFVCLSSIAGCVGSRGQCNHAAESTYQGALMEHRRKLGLPACCIDTGSLLGVGWIAENIEAAAMSYLRSIQYLGMRFDELLLLIQAAITGYTSEGFRTPTVLATGQGTGGLVVQNDAEPPYWFEDAKYRYLRMVGTHLDNTAGDQGGDSIPVSAQLKAVSSFDEATDIVVTAITNRLAKQLLMSPEDLDSSKAIGRLGVDSLIAVELRNWMFRELGSDVGMFEILGGDAMSSLAAKIARTSKFLPKTLGEAGGGQENTEEANAFDVKGAITSSHFPELNS</sequence>
<dbReference type="Pfam" id="PF08659">
    <property type="entry name" value="KR"/>
    <property type="match status" value="1"/>
</dbReference>
<dbReference type="Pfam" id="PF14765">
    <property type="entry name" value="PS-DH"/>
    <property type="match status" value="1"/>
</dbReference>
<dbReference type="GO" id="GO:0004315">
    <property type="term" value="F:3-oxoacyl-[acyl-carrier-protein] synthase activity"/>
    <property type="evidence" value="ECO:0007669"/>
    <property type="project" value="InterPro"/>
</dbReference>
<dbReference type="SMART" id="SM00826">
    <property type="entry name" value="PKS_DH"/>
    <property type="match status" value="1"/>
</dbReference>
<dbReference type="SUPFAM" id="SSF53335">
    <property type="entry name" value="S-adenosyl-L-methionine-dependent methyltransferases"/>
    <property type="match status" value="1"/>
</dbReference>
<dbReference type="SUPFAM" id="SSF47336">
    <property type="entry name" value="ACP-like"/>
    <property type="match status" value="1"/>
</dbReference>
<dbReference type="HOGENOM" id="CLU_000022_31_0_1"/>
<dbReference type="GO" id="GO:0031177">
    <property type="term" value="F:phosphopantetheine binding"/>
    <property type="evidence" value="ECO:0007669"/>
    <property type="project" value="InterPro"/>
</dbReference>
<dbReference type="PANTHER" id="PTHR43775:SF29">
    <property type="entry name" value="ASPERFURANONE POLYKETIDE SYNTHASE AFOG-RELATED"/>
    <property type="match status" value="1"/>
</dbReference>
<evidence type="ECO:0000256" key="4">
    <source>
        <dbReference type="ARBA" id="ARBA00022857"/>
    </source>
</evidence>
<dbReference type="InterPro" id="IPR001227">
    <property type="entry name" value="Ac_transferase_dom_sf"/>
</dbReference>
<dbReference type="CDD" id="cd00833">
    <property type="entry name" value="PKS"/>
    <property type="match status" value="1"/>
</dbReference>
<dbReference type="GeneID" id="25279426"/>
<proteinExistence type="predicted"/>
<dbReference type="InterPro" id="IPR018201">
    <property type="entry name" value="Ketoacyl_synth_AS"/>
</dbReference>
<dbReference type="InterPro" id="IPR014030">
    <property type="entry name" value="Ketoacyl_synth_N"/>
</dbReference>
<keyword evidence="7" id="KW-0012">Acyltransferase</keyword>
<dbReference type="InterPro" id="IPR014031">
    <property type="entry name" value="Ketoacyl_synth_C"/>
</dbReference>
<dbReference type="GO" id="GO:0004312">
    <property type="term" value="F:fatty acid synthase activity"/>
    <property type="evidence" value="ECO:0007669"/>
    <property type="project" value="TreeGrafter"/>
</dbReference>
<dbReference type="GO" id="GO:0016491">
    <property type="term" value="F:oxidoreductase activity"/>
    <property type="evidence" value="ECO:0007669"/>
    <property type="project" value="UniProtKB-KW"/>
</dbReference>
<feature type="active site" description="Proton acceptor; for dehydratase activity" evidence="8">
    <location>
        <position position="1006"/>
    </location>
</feature>
<dbReference type="InterPro" id="IPR020806">
    <property type="entry name" value="PKS_PP-bd"/>
</dbReference>
<comment type="caution">
    <text evidence="12">The sequence shown here is derived from an EMBL/GenBank/DDBJ whole genome shotgun (WGS) entry which is preliminary data.</text>
</comment>
<keyword evidence="2" id="KW-0597">Phosphoprotein</keyword>
<organism evidence="12 13">
    <name type="scientific">Exophiala aquamarina CBS 119918</name>
    <dbReference type="NCBI Taxonomy" id="1182545"/>
    <lineage>
        <taxon>Eukaryota</taxon>
        <taxon>Fungi</taxon>
        <taxon>Dikarya</taxon>
        <taxon>Ascomycota</taxon>
        <taxon>Pezizomycotina</taxon>
        <taxon>Eurotiomycetes</taxon>
        <taxon>Chaetothyriomycetidae</taxon>
        <taxon>Chaetothyriales</taxon>
        <taxon>Herpotrichiellaceae</taxon>
        <taxon>Exophiala</taxon>
    </lineage>
</organism>
<dbReference type="InterPro" id="IPR020841">
    <property type="entry name" value="PKS_Beta-ketoAc_synthase_dom"/>
</dbReference>
<dbReference type="EMBL" id="AMGV01000003">
    <property type="protein sequence ID" value="KEF59649.1"/>
    <property type="molecule type" value="Genomic_DNA"/>
</dbReference>
<evidence type="ECO:0000256" key="3">
    <source>
        <dbReference type="ARBA" id="ARBA00022679"/>
    </source>
</evidence>
<reference evidence="12 13" key="1">
    <citation type="submission" date="2013-03" db="EMBL/GenBank/DDBJ databases">
        <title>The Genome Sequence of Exophiala aquamarina CBS 119918.</title>
        <authorList>
            <consortium name="The Broad Institute Genomics Platform"/>
            <person name="Cuomo C."/>
            <person name="de Hoog S."/>
            <person name="Gorbushina A."/>
            <person name="Walker B."/>
            <person name="Young S.K."/>
            <person name="Zeng Q."/>
            <person name="Gargeya S."/>
            <person name="Fitzgerald M."/>
            <person name="Haas B."/>
            <person name="Abouelleil A."/>
            <person name="Allen A.W."/>
            <person name="Alvarado L."/>
            <person name="Arachchi H.M."/>
            <person name="Berlin A.M."/>
            <person name="Chapman S.B."/>
            <person name="Gainer-Dewar J."/>
            <person name="Goldberg J."/>
            <person name="Griggs A."/>
            <person name="Gujja S."/>
            <person name="Hansen M."/>
            <person name="Howarth C."/>
            <person name="Imamovic A."/>
            <person name="Ireland A."/>
            <person name="Larimer J."/>
            <person name="McCowan C."/>
            <person name="Murphy C."/>
            <person name="Pearson M."/>
            <person name="Poon T.W."/>
            <person name="Priest M."/>
            <person name="Roberts A."/>
            <person name="Saif S."/>
            <person name="Shea T."/>
            <person name="Sisk P."/>
            <person name="Sykes S."/>
            <person name="Wortman J."/>
            <person name="Nusbaum C."/>
            <person name="Birren B."/>
        </authorList>
    </citation>
    <scope>NUCLEOTIDE SEQUENCE [LARGE SCALE GENOMIC DNA]</scope>
    <source>
        <strain evidence="12 13">CBS 119918</strain>
    </source>
</reference>
<dbReference type="PROSITE" id="PS00606">
    <property type="entry name" value="KS3_1"/>
    <property type="match status" value="1"/>
</dbReference>
<dbReference type="Gene3D" id="3.40.47.10">
    <property type="match status" value="1"/>
</dbReference>
<dbReference type="CDD" id="cd05195">
    <property type="entry name" value="enoyl_red"/>
    <property type="match status" value="1"/>
</dbReference>
<dbReference type="InterPro" id="IPR036736">
    <property type="entry name" value="ACP-like_sf"/>
</dbReference>
<dbReference type="InterPro" id="IPR009081">
    <property type="entry name" value="PP-bd_ACP"/>
</dbReference>
<dbReference type="Pfam" id="PF02801">
    <property type="entry name" value="Ketoacyl-synt_C"/>
    <property type="match status" value="1"/>
</dbReference>
<dbReference type="InterPro" id="IPR013217">
    <property type="entry name" value="Methyltransf_12"/>
</dbReference>
<dbReference type="InterPro" id="IPR020807">
    <property type="entry name" value="PKS_DH"/>
</dbReference>
<keyword evidence="5" id="KW-0560">Oxidoreductase</keyword>
<dbReference type="SUPFAM" id="SSF51735">
    <property type="entry name" value="NAD(P)-binding Rossmann-fold domains"/>
    <property type="match status" value="3"/>
</dbReference>
<dbReference type="PROSITE" id="PS52019">
    <property type="entry name" value="PKS_MFAS_DH"/>
    <property type="match status" value="1"/>
</dbReference>
<dbReference type="Gene3D" id="3.40.366.10">
    <property type="entry name" value="Malonyl-Coenzyme A Acyl Carrier Protein, domain 2"/>
    <property type="match status" value="1"/>
</dbReference>
<evidence type="ECO:0000256" key="7">
    <source>
        <dbReference type="ARBA" id="ARBA00023315"/>
    </source>
</evidence>
<evidence type="ECO:0000256" key="8">
    <source>
        <dbReference type="PROSITE-ProRule" id="PRU01363"/>
    </source>
</evidence>
<dbReference type="InterPro" id="IPR013154">
    <property type="entry name" value="ADH-like_N"/>
</dbReference>
<dbReference type="Pfam" id="PF08240">
    <property type="entry name" value="ADH_N"/>
    <property type="match status" value="1"/>
</dbReference>
<dbReference type="Gene3D" id="3.40.50.720">
    <property type="entry name" value="NAD(P)-binding Rossmann-like Domain"/>
    <property type="match status" value="2"/>
</dbReference>
<evidence type="ECO:0000259" key="9">
    <source>
        <dbReference type="PROSITE" id="PS50075"/>
    </source>
</evidence>
<dbReference type="InterPro" id="IPR042104">
    <property type="entry name" value="PKS_dehydratase_sf"/>
</dbReference>
<evidence type="ECO:0000256" key="5">
    <source>
        <dbReference type="ARBA" id="ARBA00023002"/>
    </source>
</evidence>
<dbReference type="Gene3D" id="3.10.129.110">
    <property type="entry name" value="Polyketide synthase dehydratase"/>
    <property type="match status" value="1"/>
</dbReference>
<dbReference type="STRING" id="1182545.A0A072PHN7"/>
<dbReference type="Pfam" id="PF00698">
    <property type="entry name" value="Acyl_transf_1"/>
    <property type="match status" value="1"/>
</dbReference>
<feature type="region of interest" description="N-terminal hotdog fold" evidence="8">
    <location>
        <begin position="974"/>
        <end position="1109"/>
    </location>
</feature>
<dbReference type="SUPFAM" id="SSF53901">
    <property type="entry name" value="Thiolase-like"/>
    <property type="match status" value="1"/>
</dbReference>
<dbReference type="InterPro" id="IPR049900">
    <property type="entry name" value="PKS_mFAS_DH"/>
</dbReference>
<dbReference type="Gene3D" id="1.10.1200.10">
    <property type="entry name" value="ACP-like"/>
    <property type="match status" value="1"/>
</dbReference>